<keyword evidence="4 9" id="KW-1133">Transmembrane helix</keyword>
<evidence type="ECO:0000256" key="8">
    <source>
        <dbReference type="SAM" id="MobiDB-lite"/>
    </source>
</evidence>
<evidence type="ECO:0000256" key="7">
    <source>
        <dbReference type="ARBA" id="ARBA00023180"/>
    </source>
</evidence>
<gene>
    <name evidence="11" type="ORF">RUM44_009948</name>
</gene>
<organism evidence="11 12">
    <name type="scientific">Polyplax serrata</name>
    <name type="common">Common mouse louse</name>
    <dbReference type="NCBI Taxonomy" id="468196"/>
    <lineage>
        <taxon>Eukaryota</taxon>
        <taxon>Metazoa</taxon>
        <taxon>Ecdysozoa</taxon>
        <taxon>Arthropoda</taxon>
        <taxon>Hexapoda</taxon>
        <taxon>Insecta</taxon>
        <taxon>Pterygota</taxon>
        <taxon>Neoptera</taxon>
        <taxon>Paraneoptera</taxon>
        <taxon>Psocodea</taxon>
        <taxon>Troctomorpha</taxon>
        <taxon>Phthiraptera</taxon>
        <taxon>Anoplura</taxon>
        <taxon>Polyplacidae</taxon>
        <taxon>Polyplax</taxon>
    </lineage>
</organism>
<dbReference type="InterPro" id="IPR008266">
    <property type="entry name" value="Tyr_kinase_AS"/>
</dbReference>
<dbReference type="PROSITE" id="PS50011">
    <property type="entry name" value="PROTEIN_KINASE_DOM"/>
    <property type="match status" value="1"/>
</dbReference>
<dbReference type="PROSITE" id="PS00109">
    <property type="entry name" value="PROTEIN_KINASE_TYR"/>
    <property type="match status" value="1"/>
</dbReference>
<sequence length="793" mass="88743">METCYGVVSYSIPEDPDVGLDLSDVSYDGEKSGGFLVNGLGRLVDGEIGGDNFRLDIGYGKGNGWVGWKKTSFPRKYIEITFEFDEIRNFSVVHLFTNNFFSKEVQVFSRAKIFFSLGGKFYNGRPVVYNYMPDKVMEVARNVSVHLHGRVGKYVKIHLYFANKWIMLSEVTFESDVAYEGNFTEEVELNALDDDDGYVKYGNSDFNLNTLETIAERKEGQSYVEVIIGVLTALVLLLLIVFIIILLLSRRQKLQGSPNILRNPFGVTINMKDLLMNFTPSNNSGGVVPTPMSADPQGGGSPLSFEQYRSPLVTAYNGLNYATLQSNNEETEVPANKGGEVKAPSLPSSPANSDDGYSPSPSGFLPNYSSQALNNKQNNFQLAKSDSVKDVNSYATSLIQINEYASSSQKPNFGTLNNAHYNKQQSYSPRSQMSPIGGYNQRFNSAEGIQRKRYHTAPREKHRVPPPVVSWNIAPSMGHTYKCKEAELVPIPRYCLKVTEKVGTCHAGEMILCETEGLNDIIPNCGKTVAVRTRSKDPKHVVSGTTTTNSLREVRFLAGLSDQNIARILGVCTAEQPPWVIFEHPDMGDLAQYLQYRNSSNSTTQNIINNVQVLSYGCLIYMAMQIAAGAKYLESKNVVHKDLAARNCLVGTNYSIKVADIAICSPLYKKDYSEIGGRPPAPIRWLPWESILLDRYTCSSGVWSLAVTIWEVVSMARERPFQHMSNEEVIQNAEHMYYGEELKVLLPRPTLCDEELYDILCQCWKRDESERPTIKKVHSFLRGRNTGYDPSLH</sequence>
<dbReference type="Gene3D" id="2.60.120.1190">
    <property type="match status" value="1"/>
</dbReference>
<reference evidence="11 12" key="1">
    <citation type="submission" date="2023-09" db="EMBL/GenBank/DDBJ databases">
        <title>Genomes of two closely related lineages of the louse Polyplax serrata with different host specificities.</title>
        <authorList>
            <person name="Martinu J."/>
            <person name="Tarabai H."/>
            <person name="Stefka J."/>
            <person name="Hypsa V."/>
        </authorList>
    </citation>
    <scope>NUCLEOTIDE SEQUENCE [LARGE SCALE GENOMIC DNA]</scope>
    <source>
        <strain evidence="11">98ZLc_SE</strain>
    </source>
</reference>
<keyword evidence="7" id="KW-0325">Glycoprotein</keyword>
<dbReference type="PANTHER" id="PTHR24416">
    <property type="entry name" value="TYROSINE-PROTEIN KINASE RECEPTOR"/>
    <property type="match status" value="1"/>
</dbReference>
<evidence type="ECO:0000256" key="5">
    <source>
        <dbReference type="ARBA" id="ARBA00023136"/>
    </source>
</evidence>
<dbReference type="InterPro" id="IPR011009">
    <property type="entry name" value="Kinase-like_dom_sf"/>
</dbReference>
<keyword evidence="3" id="KW-0732">Signal</keyword>
<feature type="transmembrane region" description="Helical" evidence="9">
    <location>
        <begin position="226"/>
        <end position="248"/>
    </location>
</feature>
<evidence type="ECO:0000256" key="3">
    <source>
        <dbReference type="ARBA" id="ARBA00022729"/>
    </source>
</evidence>
<dbReference type="SUPFAM" id="SSF56112">
    <property type="entry name" value="Protein kinase-like (PK-like)"/>
    <property type="match status" value="1"/>
</dbReference>
<dbReference type="EMBL" id="JAWJWF010000045">
    <property type="protein sequence ID" value="KAK6627471.1"/>
    <property type="molecule type" value="Genomic_DNA"/>
</dbReference>
<keyword evidence="12" id="KW-1185">Reference proteome</keyword>
<comment type="caution">
    <text evidence="11">The sequence shown here is derived from an EMBL/GenBank/DDBJ whole genome shotgun (WGS) entry which is preliminary data.</text>
</comment>
<dbReference type="InterPro" id="IPR001245">
    <property type="entry name" value="Ser-Thr/Tyr_kinase_cat_dom"/>
</dbReference>
<dbReference type="InterPro" id="IPR000719">
    <property type="entry name" value="Prot_kinase_dom"/>
</dbReference>
<proteinExistence type="predicted"/>
<evidence type="ECO:0000256" key="1">
    <source>
        <dbReference type="ARBA" id="ARBA00004479"/>
    </source>
</evidence>
<protein>
    <recommendedName>
        <fullName evidence="10">Protein kinase domain-containing protein</fullName>
    </recommendedName>
</protein>
<comment type="subcellular location">
    <subcellularLocation>
        <location evidence="1">Membrane</location>
        <topology evidence="1">Single-pass type I membrane protein</topology>
    </subcellularLocation>
</comment>
<accession>A0ABR1AUR2</accession>
<evidence type="ECO:0000256" key="2">
    <source>
        <dbReference type="ARBA" id="ARBA00022692"/>
    </source>
</evidence>
<keyword evidence="5 9" id="KW-0472">Membrane</keyword>
<evidence type="ECO:0000256" key="4">
    <source>
        <dbReference type="ARBA" id="ARBA00022989"/>
    </source>
</evidence>
<dbReference type="Gene3D" id="3.30.200.20">
    <property type="entry name" value="Phosphorylase Kinase, domain 1"/>
    <property type="match status" value="1"/>
</dbReference>
<evidence type="ECO:0000259" key="10">
    <source>
        <dbReference type="PROSITE" id="PS50011"/>
    </source>
</evidence>
<feature type="region of interest" description="Disordered" evidence="8">
    <location>
        <begin position="329"/>
        <end position="371"/>
    </location>
</feature>
<evidence type="ECO:0000313" key="12">
    <source>
        <dbReference type="Proteomes" id="UP001359485"/>
    </source>
</evidence>
<evidence type="ECO:0000256" key="6">
    <source>
        <dbReference type="ARBA" id="ARBA00023157"/>
    </source>
</evidence>
<dbReference type="InterPro" id="IPR050122">
    <property type="entry name" value="RTK"/>
</dbReference>
<dbReference type="Pfam" id="PF07714">
    <property type="entry name" value="PK_Tyr_Ser-Thr"/>
    <property type="match status" value="1"/>
</dbReference>
<evidence type="ECO:0000256" key="9">
    <source>
        <dbReference type="SAM" id="Phobius"/>
    </source>
</evidence>
<evidence type="ECO:0000313" key="11">
    <source>
        <dbReference type="EMBL" id="KAK6627471.1"/>
    </source>
</evidence>
<keyword evidence="6" id="KW-1015">Disulfide bond</keyword>
<dbReference type="PRINTS" id="PR00109">
    <property type="entry name" value="TYRKINASE"/>
</dbReference>
<dbReference type="Gene3D" id="1.10.510.10">
    <property type="entry name" value="Transferase(Phosphotransferase) domain 1"/>
    <property type="match status" value="1"/>
</dbReference>
<dbReference type="InterPro" id="IPR048525">
    <property type="entry name" value="DDR1-2_DS-like"/>
</dbReference>
<feature type="domain" description="Protein kinase" evidence="10">
    <location>
        <begin position="496"/>
        <end position="781"/>
    </location>
</feature>
<dbReference type="Proteomes" id="UP001359485">
    <property type="component" value="Unassembled WGS sequence"/>
</dbReference>
<dbReference type="Pfam" id="PF21114">
    <property type="entry name" value="DDR1-2_DS-like"/>
    <property type="match status" value="1"/>
</dbReference>
<name>A0ABR1AUR2_POLSC</name>
<dbReference type="PANTHER" id="PTHR24416:SF580">
    <property type="entry name" value="DISCOIDIN DOMAIN RECEPTOR, ISOFORM F"/>
    <property type="match status" value="1"/>
</dbReference>
<keyword evidence="2 9" id="KW-0812">Transmembrane</keyword>